<accession>A0A8K0NVW9</accession>
<dbReference type="Proteomes" id="UP000812966">
    <property type="component" value="Unassembled WGS sequence"/>
</dbReference>
<comment type="caution">
    <text evidence="2">The sequence shown here is derived from an EMBL/GenBank/DDBJ whole genome shotgun (WGS) entry which is preliminary data.</text>
</comment>
<proteinExistence type="predicted"/>
<reference evidence="2" key="1">
    <citation type="submission" date="2020-04" db="EMBL/GenBank/DDBJ databases">
        <title>Analysis of mating type loci in Filobasidium floriforme.</title>
        <authorList>
            <person name="Nowrousian M."/>
        </authorList>
    </citation>
    <scope>NUCLEOTIDE SEQUENCE</scope>
    <source>
        <strain evidence="2">CBS 6242</strain>
    </source>
</reference>
<dbReference type="AlphaFoldDB" id="A0A8K0NVW9"/>
<dbReference type="EMBL" id="JABELV010000002">
    <property type="protein sequence ID" value="KAG7579970.1"/>
    <property type="molecule type" value="Genomic_DNA"/>
</dbReference>
<keyword evidence="3" id="KW-1185">Reference proteome</keyword>
<protein>
    <submittedName>
        <fullName evidence="2">Uncharacterized protein</fullName>
    </submittedName>
</protein>
<feature type="region of interest" description="Disordered" evidence="1">
    <location>
        <begin position="178"/>
        <end position="200"/>
    </location>
</feature>
<feature type="compositionally biased region" description="Polar residues" evidence="1">
    <location>
        <begin position="187"/>
        <end position="200"/>
    </location>
</feature>
<name>A0A8K0NVW9_9TREE</name>
<evidence type="ECO:0000313" key="2">
    <source>
        <dbReference type="EMBL" id="KAG7579970.1"/>
    </source>
</evidence>
<evidence type="ECO:0000256" key="1">
    <source>
        <dbReference type="SAM" id="MobiDB-lite"/>
    </source>
</evidence>
<gene>
    <name evidence="2" type="ORF">FFLO_00178</name>
</gene>
<organism evidence="2 3">
    <name type="scientific">Filobasidium floriforme</name>
    <dbReference type="NCBI Taxonomy" id="5210"/>
    <lineage>
        <taxon>Eukaryota</taxon>
        <taxon>Fungi</taxon>
        <taxon>Dikarya</taxon>
        <taxon>Basidiomycota</taxon>
        <taxon>Agaricomycotina</taxon>
        <taxon>Tremellomycetes</taxon>
        <taxon>Filobasidiales</taxon>
        <taxon>Filobasidiaceae</taxon>
        <taxon>Filobasidium</taxon>
    </lineage>
</organism>
<evidence type="ECO:0000313" key="3">
    <source>
        <dbReference type="Proteomes" id="UP000812966"/>
    </source>
</evidence>
<sequence>MRSQNIIAYLEGHWEGIPLGGLCERQYGKDQLVTYDLDSKTARKLCEYFETEEYKIHPPTPGFHGQQKAALCELIVLKEAATWLMIRAEAAKARAKPVTVLESDAYRGFDNKFTSDGLTWMQAESEAMEREMMGRAEKLTAGDSSAQLERSIADSCTGSILTDHKPIDGLKRHDSFFGDDGDVDPLESTTQRGGSTLTAY</sequence>